<dbReference type="CDD" id="cd00577">
    <property type="entry name" value="PCNA"/>
    <property type="match status" value="1"/>
</dbReference>
<dbReference type="EMBL" id="FNXT01001066">
    <property type="protein sequence ID" value="SZX71688.1"/>
    <property type="molecule type" value="Genomic_DNA"/>
</dbReference>
<dbReference type="GO" id="GO:0030337">
    <property type="term" value="F:DNA polymerase processivity factor activity"/>
    <property type="evidence" value="ECO:0007669"/>
    <property type="project" value="InterPro"/>
</dbReference>
<dbReference type="GO" id="GO:0006298">
    <property type="term" value="P:mismatch repair"/>
    <property type="evidence" value="ECO:0007669"/>
    <property type="project" value="TreeGrafter"/>
</dbReference>
<evidence type="ECO:0000256" key="2">
    <source>
        <dbReference type="ARBA" id="ARBA00010462"/>
    </source>
</evidence>
<comment type="similarity">
    <text evidence="2 7">Belongs to the PCNA family.</text>
</comment>
<dbReference type="FunFam" id="3.10.150.10:FF:000008">
    <property type="entry name" value="Proliferating cell nuclear antigen"/>
    <property type="match status" value="1"/>
</dbReference>
<dbReference type="AlphaFoldDB" id="A0A383W1Z3"/>
<dbReference type="PANTHER" id="PTHR11352">
    <property type="entry name" value="PROLIFERATING CELL NUCLEAR ANTIGEN"/>
    <property type="match status" value="1"/>
</dbReference>
<evidence type="ECO:0000256" key="7">
    <source>
        <dbReference type="RuleBase" id="RU003671"/>
    </source>
</evidence>
<dbReference type="Pfam" id="PF02747">
    <property type="entry name" value="PCNA_C"/>
    <property type="match status" value="1"/>
</dbReference>
<keyword evidence="3 7" id="KW-0235">DNA replication</keyword>
<protein>
    <recommendedName>
        <fullName evidence="6">DNA sliding clamp PCNA</fullName>
    </recommendedName>
</protein>
<accession>A0A383W1Z3</accession>
<comment type="function">
    <text evidence="6">This protein is an auxiliary protein of DNA polymerase delta and is involved in the control of eukaryotic DNA replication by increasing the polymerase's processivity during elongation of the leading strand.</text>
</comment>
<gene>
    <name evidence="8" type="ORF">BQ4739_LOCUS11816</name>
</gene>
<sequence>MFEARLVQGNLLKKVVDAVKDLVTDANFDCSSSGFTLQAMDNSHVSLVSLSLRSDGFEHFRCDRNMSMGMSLGNLAKILKCAGNDDIVTMKAADDGDTVTFMFESPKEDRVSDFELKLMDIDSEHLGIPDTDYAATVTLPAAEYQRICRDLSSIGDTVVISATKDGVKFSSSGDVGTANITVRQNTTADKKEEQVSIDLKEPVALTFALRYLNSFAKATPLASHVSLSMARDLPVMVDYQISDMGHLRFYLAPKIEDEDGGDMEGQDEA</sequence>
<evidence type="ECO:0000256" key="5">
    <source>
        <dbReference type="ARBA" id="ARBA00023242"/>
    </source>
</evidence>
<dbReference type="InterPro" id="IPR022649">
    <property type="entry name" value="Pr_cel_nuc_antig_C"/>
</dbReference>
<evidence type="ECO:0000313" key="9">
    <source>
        <dbReference type="Proteomes" id="UP000256970"/>
    </source>
</evidence>
<dbReference type="GO" id="GO:0043626">
    <property type="term" value="C:PCNA complex"/>
    <property type="evidence" value="ECO:0007669"/>
    <property type="project" value="TreeGrafter"/>
</dbReference>
<evidence type="ECO:0000256" key="4">
    <source>
        <dbReference type="ARBA" id="ARBA00023125"/>
    </source>
</evidence>
<evidence type="ECO:0000313" key="8">
    <source>
        <dbReference type="EMBL" id="SZX71688.1"/>
    </source>
</evidence>
<comment type="subcellular location">
    <subcellularLocation>
        <location evidence="1 6">Nucleus</location>
    </subcellularLocation>
</comment>
<dbReference type="Pfam" id="PF00705">
    <property type="entry name" value="PCNA_N"/>
    <property type="match status" value="1"/>
</dbReference>
<dbReference type="NCBIfam" id="TIGR00590">
    <property type="entry name" value="pcna"/>
    <property type="match status" value="1"/>
</dbReference>
<dbReference type="HAMAP" id="MF_00317">
    <property type="entry name" value="DNApol_clamp_arch"/>
    <property type="match status" value="1"/>
</dbReference>
<dbReference type="InterPro" id="IPR046938">
    <property type="entry name" value="DNA_clamp_sf"/>
</dbReference>
<dbReference type="PRINTS" id="PR00339">
    <property type="entry name" value="PCNACYCLIN"/>
</dbReference>
<dbReference type="PROSITE" id="PS00293">
    <property type="entry name" value="PCNA_2"/>
    <property type="match status" value="1"/>
</dbReference>
<evidence type="ECO:0000256" key="6">
    <source>
        <dbReference type="RuleBase" id="RU000641"/>
    </source>
</evidence>
<dbReference type="InterPro" id="IPR000730">
    <property type="entry name" value="Pr_cel_nuc_antig"/>
</dbReference>
<dbReference type="PANTHER" id="PTHR11352:SF0">
    <property type="entry name" value="PROLIFERATING CELL NUCLEAR ANTIGEN"/>
    <property type="match status" value="1"/>
</dbReference>
<keyword evidence="4 7" id="KW-0238">DNA-binding</keyword>
<organism evidence="8 9">
    <name type="scientific">Tetradesmus obliquus</name>
    <name type="common">Green alga</name>
    <name type="synonym">Acutodesmus obliquus</name>
    <dbReference type="NCBI Taxonomy" id="3088"/>
    <lineage>
        <taxon>Eukaryota</taxon>
        <taxon>Viridiplantae</taxon>
        <taxon>Chlorophyta</taxon>
        <taxon>core chlorophytes</taxon>
        <taxon>Chlorophyceae</taxon>
        <taxon>CS clade</taxon>
        <taxon>Sphaeropleales</taxon>
        <taxon>Scenedesmaceae</taxon>
        <taxon>Tetradesmus</taxon>
    </lineage>
</organism>
<dbReference type="SUPFAM" id="SSF55979">
    <property type="entry name" value="DNA clamp"/>
    <property type="match status" value="2"/>
</dbReference>
<name>A0A383W1Z3_TETOB</name>
<dbReference type="Proteomes" id="UP000256970">
    <property type="component" value="Unassembled WGS sequence"/>
</dbReference>
<dbReference type="GO" id="GO:0006275">
    <property type="term" value="P:regulation of DNA replication"/>
    <property type="evidence" value="ECO:0007669"/>
    <property type="project" value="InterPro"/>
</dbReference>
<proteinExistence type="inferred from homology"/>
<dbReference type="InterPro" id="IPR022659">
    <property type="entry name" value="Pr_cel_nuc_antig_CS"/>
</dbReference>
<dbReference type="InterPro" id="IPR022648">
    <property type="entry name" value="Pr_cel_nuc_antig_N"/>
</dbReference>
<evidence type="ECO:0000256" key="3">
    <source>
        <dbReference type="ARBA" id="ARBA00022705"/>
    </source>
</evidence>
<keyword evidence="5 6" id="KW-0539">Nucleus</keyword>
<dbReference type="GO" id="GO:0006272">
    <property type="term" value="P:leading strand elongation"/>
    <property type="evidence" value="ECO:0007669"/>
    <property type="project" value="TreeGrafter"/>
</dbReference>
<reference evidence="8 9" key="1">
    <citation type="submission" date="2016-10" db="EMBL/GenBank/DDBJ databases">
        <authorList>
            <person name="Cai Z."/>
        </authorList>
    </citation>
    <scope>NUCLEOTIDE SEQUENCE [LARGE SCALE GENOMIC DNA]</scope>
</reference>
<dbReference type="STRING" id="3088.A0A383W1Z3"/>
<dbReference type="Gene3D" id="3.10.150.10">
    <property type="entry name" value="DNA Polymerase III, subunit A, domain 2"/>
    <property type="match status" value="2"/>
</dbReference>
<keyword evidence="9" id="KW-1185">Reference proteome</keyword>
<dbReference type="FunFam" id="3.10.150.10:FF:000006">
    <property type="entry name" value="Proliferating cell nuclear antigen"/>
    <property type="match status" value="1"/>
</dbReference>
<evidence type="ECO:0000256" key="1">
    <source>
        <dbReference type="ARBA" id="ARBA00004123"/>
    </source>
</evidence>
<dbReference type="GO" id="GO:0003677">
    <property type="term" value="F:DNA binding"/>
    <property type="evidence" value="ECO:0007669"/>
    <property type="project" value="UniProtKB-KW"/>
</dbReference>
<dbReference type="PROSITE" id="PS01251">
    <property type="entry name" value="PCNA_1"/>
    <property type="match status" value="1"/>
</dbReference>
<dbReference type="GO" id="GO:0019985">
    <property type="term" value="P:translesion synthesis"/>
    <property type="evidence" value="ECO:0007669"/>
    <property type="project" value="TreeGrafter"/>
</dbReference>